<reference evidence="2" key="3">
    <citation type="submission" date="2015-06" db="UniProtKB">
        <authorList>
            <consortium name="EnsemblMetazoa"/>
        </authorList>
    </citation>
    <scope>IDENTIFICATION</scope>
</reference>
<protein>
    <recommendedName>
        <fullName evidence="4">Reverse transcriptase domain-containing protein</fullName>
    </recommendedName>
</protein>
<dbReference type="EMBL" id="KB295623">
    <property type="protein sequence ID" value="ELU12927.1"/>
    <property type="molecule type" value="Genomic_DNA"/>
</dbReference>
<evidence type="ECO:0000313" key="3">
    <source>
        <dbReference type="Proteomes" id="UP000014760"/>
    </source>
</evidence>
<dbReference type="AlphaFoldDB" id="R7V358"/>
<evidence type="ECO:0000313" key="1">
    <source>
        <dbReference type="EMBL" id="ELU12927.1"/>
    </source>
</evidence>
<evidence type="ECO:0008006" key="4">
    <source>
        <dbReference type="Google" id="ProtNLM"/>
    </source>
</evidence>
<organism evidence="1">
    <name type="scientific">Capitella teleta</name>
    <name type="common">Polychaete worm</name>
    <dbReference type="NCBI Taxonomy" id="283909"/>
    <lineage>
        <taxon>Eukaryota</taxon>
        <taxon>Metazoa</taxon>
        <taxon>Spiralia</taxon>
        <taxon>Lophotrochozoa</taxon>
        <taxon>Annelida</taxon>
        <taxon>Polychaeta</taxon>
        <taxon>Sedentaria</taxon>
        <taxon>Scolecida</taxon>
        <taxon>Capitellidae</taxon>
        <taxon>Capitella</taxon>
    </lineage>
</organism>
<evidence type="ECO:0000313" key="2">
    <source>
        <dbReference type="EnsemblMetazoa" id="CapteP198729"/>
    </source>
</evidence>
<accession>R7V358</accession>
<gene>
    <name evidence="1" type="ORF">CAPTEDRAFT_198729</name>
</gene>
<sequence>MESHKEVVLDPSRRTCISPPFSTLSGNQALGFTDDLNLLATNKKDLEDARTQILRFCQNARITMEPSKEHLTAFYPPRHSERTPQETTWLVGINLDQDLNMGDHIKKILNNARTARTQLIRPKLYCSTQQLRSM</sequence>
<proteinExistence type="predicted"/>
<dbReference type="EMBL" id="AMQN01000789">
    <property type="status" value="NOT_ANNOTATED_CDS"/>
    <property type="molecule type" value="Genomic_DNA"/>
</dbReference>
<dbReference type="EnsemblMetazoa" id="CapteT198729">
    <property type="protein sequence ID" value="CapteP198729"/>
    <property type="gene ID" value="CapteG198729"/>
</dbReference>
<dbReference type="HOGENOM" id="CLU_1898185_0_0_1"/>
<name>R7V358_CAPTE</name>
<keyword evidence="3" id="KW-1185">Reference proteome</keyword>
<reference evidence="1 3" key="2">
    <citation type="journal article" date="2013" name="Nature">
        <title>Insights into bilaterian evolution from three spiralian genomes.</title>
        <authorList>
            <person name="Simakov O."/>
            <person name="Marletaz F."/>
            <person name="Cho S.J."/>
            <person name="Edsinger-Gonzales E."/>
            <person name="Havlak P."/>
            <person name="Hellsten U."/>
            <person name="Kuo D.H."/>
            <person name="Larsson T."/>
            <person name="Lv J."/>
            <person name="Arendt D."/>
            <person name="Savage R."/>
            <person name="Osoegawa K."/>
            <person name="de Jong P."/>
            <person name="Grimwood J."/>
            <person name="Chapman J.A."/>
            <person name="Shapiro H."/>
            <person name="Aerts A."/>
            <person name="Otillar R.P."/>
            <person name="Terry A.Y."/>
            <person name="Boore J.L."/>
            <person name="Grigoriev I.V."/>
            <person name="Lindberg D.R."/>
            <person name="Seaver E.C."/>
            <person name="Weisblat D.A."/>
            <person name="Putnam N.H."/>
            <person name="Rokhsar D.S."/>
        </authorList>
    </citation>
    <scope>NUCLEOTIDE SEQUENCE</scope>
    <source>
        <strain evidence="1 3">I ESC-2004</strain>
    </source>
</reference>
<reference evidence="3" key="1">
    <citation type="submission" date="2012-12" db="EMBL/GenBank/DDBJ databases">
        <authorList>
            <person name="Hellsten U."/>
            <person name="Grimwood J."/>
            <person name="Chapman J.A."/>
            <person name="Shapiro H."/>
            <person name="Aerts A."/>
            <person name="Otillar R.P."/>
            <person name="Terry A.Y."/>
            <person name="Boore J.L."/>
            <person name="Simakov O."/>
            <person name="Marletaz F."/>
            <person name="Cho S.-J."/>
            <person name="Edsinger-Gonzales E."/>
            <person name="Havlak P."/>
            <person name="Kuo D.-H."/>
            <person name="Larsson T."/>
            <person name="Lv J."/>
            <person name="Arendt D."/>
            <person name="Savage R."/>
            <person name="Osoegawa K."/>
            <person name="de Jong P."/>
            <person name="Lindberg D.R."/>
            <person name="Seaver E.C."/>
            <person name="Weisblat D.A."/>
            <person name="Putnam N.H."/>
            <person name="Grigoriev I.V."/>
            <person name="Rokhsar D.S."/>
        </authorList>
    </citation>
    <scope>NUCLEOTIDE SEQUENCE</scope>
    <source>
        <strain evidence="3">I ESC-2004</strain>
    </source>
</reference>
<dbReference type="Proteomes" id="UP000014760">
    <property type="component" value="Unassembled WGS sequence"/>
</dbReference>